<name>A0A840Q323_9PSEU</name>
<accession>A0A840Q323</accession>
<reference evidence="2 3" key="1">
    <citation type="submission" date="2020-08" db="EMBL/GenBank/DDBJ databases">
        <title>Sequencing the genomes of 1000 actinobacteria strains.</title>
        <authorList>
            <person name="Klenk H.-P."/>
        </authorList>
    </citation>
    <scope>NUCLEOTIDE SEQUENCE [LARGE SCALE GENOMIC DNA]</scope>
    <source>
        <strain evidence="2 3">DSM 45584</strain>
    </source>
</reference>
<proteinExistence type="predicted"/>
<keyword evidence="3" id="KW-1185">Reference proteome</keyword>
<dbReference type="EMBL" id="JACHIW010000001">
    <property type="protein sequence ID" value="MBB5154896.1"/>
    <property type="molecule type" value="Genomic_DNA"/>
</dbReference>
<protein>
    <submittedName>
        <fullName evidence="2">Uncharacterized protein</fullName>
    </submittedName>
</protein>
<dbReference type="RefSeq" id="WP_184726330.1">
    <property type="nucleotide sequence ID" value="NZ_JACHIW010000001.1"/>
</dbReference>
<dbReference type="Proteomes" id="UP000584374">
    <property type="component" value="Unassembled WGS sequence"/>
</dbReference>
<evidence type="ECO:0000313" key="2">
    <source>
        <dbReference type="EMBL" id="MBB5154896.1"/>
    </source>
</evidence>
<keyword evidence="1" id="KW-0732">Signal</keyword>
<evidence type="ECO:0000256" key="1">
    <source>
        <dbReference type="SAM" id="SignalP"/>
    </source>
</evidence>
<comment type="caution">
    <text evidence="2">The sequence shown here is derived from an EMBL/GenBank/DDBJ whole genome shotgun (WGS) entry which is preliminary data.</text>
</comment>
<sequence>MRTAKRVLAAAAVGLPVLLGTAGTALAADGHPTKLPKASKITKQVQDQAEHNHTVQNNINVSPVTQVSTGGKGEQAAMTWTQQNNYNGTEQTEGEMLVDD</sequence>
<feature type="signal peptide" evidence="1">
    <location>
        <begin position="1"/>
        <end position="27"/>
    </location>
</feature>
<dbReference type="AlphaFoldDB" id="A0A840Q323"/>
<feature type="chain" id="PRO_5032690239" evidence="1">
    <location>
        <begin position="28"/>
        <end position="100"/>
    </location>
</feature>
<gene>
    <name evidence="2" type="ORF">BJ970_002430</name>
</gene>
<evidence type="ECO:0000313" key="3">
    <source>
        <dbReference type="Proteomes" id="UP000584374"/>
    </source>
</evidence>
<organism evidence="2 3">
    <name type="scientific">Saccharopolyspora phatthalungensis</name>
    <dbReference type="NCBI Taxonomy" id="664693"/>
    <lineage>
        <taxon>Bacteria</taxon>
        <taxon>Bacillati</taxon>
        <taxon>Actinomycetota</taxon>
        <taxon>Actinomycetes</taxon>
        <taxon>Pseudonocardiales</taxon>
        <taxon>Pseudonocardiaceae</taxon>
        <taxon>Saccharopolyspora</taxon>
    </lineage>
</organism>